<dbReference type="RefSeq" id="WP_379746076.1">
    <property type="nucleotide sequence ID" value="NZ_JBHTCP010000004.1"/>
</dbReference>
<evidence type="ECO:0000313" key="3">
    <source>
        <dbReference type="Proteomes" id="UP001596549"/>
    </source>
</evidence>
<sequence length="42" mass="4816">MEHKPNSDSLQQERTEQKQQKNSTEEKGYGDKKLNGPNQPST</sequence>
<proteinExistence type="predicted"/>
<organism evidence="2 3">
    <name type="scientific">Fictibacillus iocasae</name>
    <dbReference type="NCBI Taxonomy" id="2715437"/>
    <lineage>
        <taxon>Bacteria</taxon>
        <taxon>Bacillati</taxon>
        <taxon>Bacillota</taxon>
        <taxon>Bacilli</taxon>
        <taxon>Bacillales</taxon>
        <taxon>Fictibacillaceae</taxon>
        <taxon>Fictibacillus</taxon>
    </lineage>
</organism>
<feature type="compositionally biased region" description="Basic and acidic residues" evidence="1">
    <location>
        <begin position="1"/>
        <end position="34"/>
    </location>
</feature>
<protein>
    <recommendedName>
        <fullName evidence="4">3-methyladenine DNA glycosylase</fullName>
    </recommendedName>
</protein>
<comment type="caution">
    <text evidence="2">The sequence shown here is derived from an EMBL/GenBank/DDBJ whole genome shotgun (WGS) entry which is preliminary data.</text>
</comment>
<name>A0ABW2NM68_9BACL</name>
<evidence type="ECO:0000256" key="1">
    <source>
        <dbReference type="SAM" id="MobiDB-lite"/>
    </source>
</evidence>
<reference evidence="3" key="1">
    <citation type="journal article" date="2019" name="Int. J. Syst. Evol. Microbiol.">
        <title>The Global Catalogue of Microorganisms (GCM) 10K type strain sequencing project: providing services to taxonomists for standard genome sequencing and annotation.</title>
        <authorList>
            <consortium name="The Broad Institute Genomics Platform"/>
            <consortium name="The Broad Institute Genome Sequencing Center for Infectious Disease"/>
            <person name="Wu L."/>
            <person name="Ma J."/>
        </authorList>
    </citation>
    <scope>NUCLEOTIDE SEQUENCE [LARGE SCALE GENOMIC DNA]</scope>
    <source>
        <strain evidence="3">NBRC 106396</strain>
    </source>
</reference>
<accession>A0ABW2NM68</accession>
<dbReference type="Proteomes" id="UP001596549">
    <property type="component" value="Unassembled WGS sequence"/>
</dbReference>
<feature type="region of interest" description="Disordered" evidence="1">
    <location>
        <begin position="1"/>
        <end position="42"/>
    </location>
</feature>
<gene>
    <name evidence="2" type="ORF">ACFQPF_02570</name>
</gene>
<evidence type="ECO:0000313" key="2">
    <source>
        <dbReference type="EMBL" id="MFC7370556.1"/>
    </source>
</evidence>
<keyword evidence="3" id="KW-1185">Reference proteome</keyword>
<evidence type="ECO:0008006" key="4">
    <source>
        <dbReference type="Google" id="ProtNLM"/>
    </source>
</evidence>
<dbReference type="EMBL" id="JBHTCP010000004">
    <property type="protein sequence ID" value="MFC7370556.1"/>
    <property type="molecule type" value="Genomic_DNA"/>
</dbReference>